<keyword evidence="3" id="KW-0808">Transferase</keyword>
<dbReference type="InterPro" id="IPR029056">
    <property type="entry name" value="Ribokinase-like"/>
</dbReference>
<dbReference type="GO" id="GO:0043842">
    <property type="term" value="F:Kdo transferase activity"/>
    <property type="evidence" value="ECO:0007669"/>
    <property type="project" value="UniProtKB-EC"/>
</dbReference>
<feature type="region of interest" description="Disordered" evidence="8">
    <location>
        <begin position="412"/>
        <end position="539"/>
    </location>
</feature>
<dbReference type="PANTHER" id="PTHR42755">
    <property type="entry name" value="3-DEOXY-MANNO-OCTULOSONATE CYTIDYLYLTRANSFERASE"/>
    <property type="match status" value="1"/>
</dbReference>
<sequence length="594" mass="64439">MARERGKLVYMVYRALSYGLSPMVHLHLRWRRVRGLEHPLRWLERLGRPSLPRPAGPLIWFHAVSLGEGIAAIPVIKCCIERRPDINILMTTTTLSAFTVIENQLPSGVIYQFAPLDIPASVDTFLGHWKPNAIMLMESELWPNLIIGASKSGIALVLLNARMSAKSFNSWSGPLLLPLASLMLSKFSLISPLSTMQALRFQLLQAPPFIINFSGDLKYATETFDLSDVDKRSIEDLRVQLESRRVWMASSIHRGEEEVILGVHKVLNQVHPDVVTIVVPRNPLHGQEIAQALQKEGVSVALRSRDDKLMPGTNIYVVDTLGELRYFYRLTPIAVIGGSFFPDLTGHNISEAAAAGCAVLTGHHVGHFAHMVQEMRRLNPLSVLQVSGKLELEKALGELFRNSTVLEARHRKAAAYKAKATTPTPHHSRHHPTHSRQPSPALNQPPPFTPTQGLSTTADPTPASGDHCSASDDQSPASSDPLLPYPSSGDPSSALPASGDPSQPLVGATQIRPAPAGPSQPLVGATQTSPPVVRPPASLAAPLAQPPATLAAGRQSPASSPVPSGKLLAAGSSICCCFQWFRSLFLLLSSKRMI</sequence>
<feature type="domain" description="3-deoxy-D-manno-octulosonic-acid transferase N-terminal" evidence="9">
    <location>
        <begin position="41"/>
        <end position="220"/>
    </location>
</feature>
<evidence type="ECO:0000256" key="1">
    <source>
        <dbReference type="ARBA" id="ARBA00006380"/>
    </source>
</evidence>
<feature type="active site" description="Proton acceptor" evidence="6">
    <location>
        <position position="68"/>
    </location>
</feature>
<proteinExistence type="inferred from homology"/>
<dbReference type="SUPFAM" id="SSF53613">
    <property type="entry name" value="Ribokinase-like"/>
    <property type="match status" value="1"/>
</dbReference>
<evidence type="ECO:0000256" key="2">
    <source>
        <dbReference type="ARBA" id="ARBA00012621"/>
    </source>
</evidence>
<dbReference type="GO" id="GO:0009245">
    <property type="term" value="P:lipid A biosynthetic process"/>
    <property type="evidence" value="ECO:0007669"/>
    <property type="project" value="TreeGrafter"/>
</dbReference>
<gene>
    <name evidence="10" type="ORF">RHGRI_007084</name>
</gene>
<feature type="site" description="Transition state stabilizer" evidence="7">
    <location>
        <position position="218"/>
    </location>
</feature>
<organism evidence="10 11">
    <name type="scientific">Rhododendron griersonianum</name>
    <dbReference type="NCBI Taxonomy" id="479676"/>
    <lineage>
        <taxon>Eukaryota</taxon>
        <taxon>Viridiplantae</taxon>
        <taxon>Streptophyta</taxon>
        <taxon>Embryophyta</taxon>
        <taxon>Tracheophyta</taxon>
        <taxon>Spermatophyta</taxon>
        <taxon>Magnoliopsida</taxon>
        <taxon>eudicotyledons</taxon>
        <taxon>Gunneridae</taxon>
        <taxon>Pentapetalae</taxon>
        <taxon>asterids</taxon>
        <taxon>Ericales</taxon>
        <taxon>Ericaceae</taxon>
        <taxon>Ericoideae</taxon>
        <taxon>Rhodoreae</taxon>
        <taxon>Rhododendron</taxon>
    </lineage>
</organism>
<dbReference type="InterPro" id="IPR039901">
    <property type="entry name" value="Kdotransferase"/>
</dbReference>
<comment type="caution">
    <text evidence="10">The sequence shown here is derived from an EMBL/GenBank/DDBJ whole genome shotgun (WGS) entry which is preliminary data.</text>
</comment>
<dbReference type="Proteomes" id="UP000823749">
    <property type="component" value="Chromosome 3"/>
</dbReference>
<dbReference type="EC" id="2.4.99.12" evidence="2"/>
<feature type="compositionally biased region" description="Low complexity" evidence="8">
    <location>
        <begin position="471"/>
        <end position="482"/>
    </location>
</feature>
<comment type="similarity">
    <text evidence="1">Belongs to the glycosyltransferase group 1 family. Glycosyltransferase 30 subfamily.</text>
</comment>
<keyword evidence="11" id="KW-1185">Reference proteome</keyword>
<dbReference type="AlphaFoldDB" id="A0AAV6KVK0"/>
<dbReference type="InterPro" id="IPR038107">
    <property type="entry name" value="Glycos_transf_N_sf"/>
</dbReference>
<dbReference type="PANTHER" id="PTHR42755:SF1">
    <property type="entry name" value="3-DEOXY-D-MANNO-OCTULOSONIC ACID TRANSFERASE, MITOCHONDRIAL-RELATED"/>
    <property type="match status" value="1"/>
</dbReference>
<reference evidence="10" key="1">
    <citation type="submission" date="2020-08" db="EMBL/GenBank/DDBJ databases">
        <title>Plant Genome Project.</title>
        <authorList>
            <person name="Zhang R.-G."/>
        </authorList>
    </citation>
    <scope>NUCLEOTIDE SEQUENCE</scope>
    <source>
        <strain evidence="10">WSP0</strain>
        <tissue evidence="10">Leaf</tissue>
    </source>
</reference>
<dbReference type="EMBL" id="JACTNZ010000003">
    <property type="protein sequence ID" value="KAG5556693.1"/>
    <property type="molecule type" value="Genomic_DNA"/>
</dbReference>
<name>A0AAV6KVK0_9ERIC</name>
<evidence type="ECO:0000256" key="4">
    <source>
        <dbReference type="ARBA" id="ARBA00031445"/>
    </source>
</evidence>
<feature type="site" description="Transition state stabilizer" evidence="7">
    <location>
        <position position="138"/>
    </location>
</feature>
<feature type="compositionally biased region" description="Polar residues" evidence="8">
    <location>
        <begin position="450"/>
        <end position="459"/>
    </location>
</feature>
<evidence type="ECO:0000256" key="6">
    <source>
        <dbReference type="PIRSR" id="PIRSR639901-1"/>
    </source>
</evidence>
<dbReference type="InterPro" id="IPR007507">
    <property type="entry name" value="Glycos_transf_N"/>
</dbReference>
<dbReference type="FunFam" id="3.40.50.2000:FF:000032">
    <property type="entry name" value="3-deoxy-D-manno-octulosonic acid transferase"/>
    <property type="match status" value="1"/>
</dbReference>
<evidence type="ECO:0000259" key="9">
    <source>
        <dbReference type="Pfam" id="PF04413"/>
    </source>
</evidence>
<feature type="compositionally biased region" description="Low complexity" evidence="8">
    <location>
        <begin position="415"/>
        <end position="425"/>
    </location>
</feature>
<dbReference type="Gene3D" id="3.40.50.2000">
    <property type="entry name" value="Glycogen Phosphorylase B"/>
    <property type="match status" value="1"/>
</dbReference>
<evidence type="ECO:0000313" key="10">
    <source>
        <dbReference type="EMBL" id="KAG5556693.1"/>
    </source>
</evidence>
<evidence type="ECO:0000256" key="3">
    <source>
        <dbReference type="ARBA" id="ARBA00022679"/>
    </source>
</evidence>
<protein>
    <recommendedName>
        <fullName evidence="2">lipid IVA 3-deoxy-D-manno-octulosonic acid transferase</fullName>
        <ecNumber evidence="2">2.4.99.12</ecNumber>
    </recommendedName>
    <alternativeName>
        <fullName evidence="4">Lipid IV(A) 3-deoxy-D-manno-octulosonic acid transferase</fullName>
    </alternativeName>
</protein>
<evidence type="ECO:0000256" key="7">
    <source>
        <dbReference type="PIRSR" id="PIRSR639901-2"/>
    </source>
</evidence>
<evidence type="ECO:0000256" key="5">
    <source>
        <dbReference type="ARBA" id="ARBA00049183"/>
    </source>
</evidence>
<evidence type="ECO:0000313" key="11">
    <source>
        <dbReference type="Proteomes" id="UP000823749"/>
    </source>
</evidence>
<dbReference type="GO" id="GO:0005886">
    <property type="term" value="C:plasma membrane"/>
    <property type="evidence" value="ECO:0007669"/>
    <property type="project" value="TreeGrafter"/>
</dbReference>
<comment type="catalytic activity">
    <reaction evidence="5">
        <text>lipid IVA (E. coli) + CMP-3-deoxy-beta-D-manno-octulosonate = alpha-Kdo-(2-&gt;6)-lipid IVA (E. coli) + CMP + H(+)</text>
        <dbReference type="Rhea" id="RHEA:28066"/>
        <dbReference type="ChEBI" id="CHEBI:15378"/>
        <dbReference type="ChEBI" id="CHEBI:58603"/>
        <dbReference type="ChEBI" id="CHEBI:60364"/>
        <dbReference type="ChEBI" id="CHEBI:60377"/>
        <dbReference type="ChEBI" id="CHEBI:85987"/>
        <dbReference type="EC" id="2.4.99.12"/>
    </reaction>
</comment>
<accession>A0AAV6KVK0</accession>
<dbReference type="Pfam" id="PF04413">
    <property type="entry name" value="Glycos_transf_N"/>
    <property type="match status" value="1"/>
</dbReference>
<evidence type="ECO:0000256" key="8">
    <source>
        <dbReference type="SAM" id="MobiDB-lite"/>
    </source>
</evidence>
<dbReference type="Gene3D" id="3.40.50.11720">
    <property type="entry name" value="3-Deoxy-D-manno-octulosonic-acid transferase, N-terminal domain"/>
    <property type="match status" value="1"/>
</dbReference>
<dbReference type="FunFam" id="3.40.50.11720:FF:000001">
    <property type="entry name" value="3-deoxy-D-manno-octulosonic acid transferase"/>
    <property type="match status" value="1"/>
</dbReference>